<sequence length="604" mass="66100">MARRTVPLDPYGRSTLRNVLSPPQGYRLKHALGTAYSIDAETLVTIPLFAAGIGAEDLEKSVGISRIYELGTRLTLLVQGDRIAISKRWASSRPLLRLVGDAVVPCSIKGGSFHPKLLVLEFEPIQGQNENLVRVVIATRNLTTDNSWDSVVVLDQVETGGVCVPGLSDAVRDLAKFVNDPTHPAVEQCRQIGRALERARFQPLRGVTDLEVRLFHPDSKNADNIFEMIKGDDLLIISPFVHKSVLDKLAAQSATGRSRRWLVTRPVDVPDSAFTDYQVFQISNGAMKTYDVSDQRDASELMDGRGRLVGLHAKIYLASSKKGGTRLVVTSANATRSGWTGNVEVAVTGVAKARTLQVPDLLAEERPDQERTFRSLLEEITPSSVELGQRDPPWIKTVRSILAGAAVVGWVQNGPPRTLAVTVKIMGGRLDWPDGVEIGMCPFGYDDSCAHLTLEKNSMSGIVEIDAGIELTPFVALTLRYGDEVPLDIVLAMQLHGDLDWDRDAARMTLAQAARPELYRELLWYFGVKGHNGSSPGSPVTKTSTKKPGSDLNLPILERVLLRVHGTNAQAEIATIDSLLAGLTNDAEDGRLTTMWRLVKESLR</sequence>
<accession>A0ABY5QI41</accession>
<name>A0ABY5QI41_9BURK</name>
<dbReference type="InterPro" id="IPR059166">
    <property type="entry name" value="PLD-like_cat"/>
</dbReference>
<protein>
    <recommendedName>
        <fullName evidence="3">PLD phosphodiesterase domain-containing protein</fullName>
    </recommendedName>
</protein>
<evidence type="ECO:0008006" key="3">
    <source>
        <dbReference type="Google" id="ProtNLM"/>
    </source>
</evidence>
<organism evidence="1 2">
    <name type="scientific">Pandoraea commovens</name>
    <dbReference type="NCBI Taxonomy" id="2508289"/>
    <lineage>
        <taxon>Bacteria</taxon>
        <taxon>Pseudomonadati</taxon>
        <taxon>Pseudomonadota</taxon>
        <taxon>Betaproteobacteria</taxon>
        <taxon>Burkholderiales</taxon>
        <taxon>Burkholderiaceae</taxon>
        <taxon>Pandoraea</taxon>
    </lineage>
</organism>
<evidence type="ECO:0000313" key="2">
    <source>
        <dbReference type="Proteomes" id="UP001058980"/>
    </source>
</evidence>
<dbReference type="CDD" id="cd09176">
    <property type="entry name" value="PLDc_unchar6"/>
    <property type="match status" value="1"/>
</dbReference>
<keyword evidence="2" id="KW-1185">Reference proteome</keyword>
<reference evidence="1" key="1">
    <citation type="submission" date="2022-08" db="EMBL/GenBank/DDBJ databases">
        <title>Multi-unit outbreak of Pandoraea commovens among non-cystic fibrosis intensive care patients from 2019 to 2021 in Berlin, Germany.</title>
        <authorList>
            <person name="Menzel P."/>
        </authorList>
    </citation>
    <scope>NUCLEOTIDE SEQUENCE</scope>
    <source>
        <strain evidence="1">LB-19-202-79</strain>
    </source>
</reference>
<evidence type="ECO:0000313" key="1">
    <source>
        <dbReference type="EMBL" id="UVA79570.1"/>
    </source>
</evidence>
<gene>
    <name evidence="1" type="ORF">NTU39_00540</name>
</gene>
<dbReference type="EMBL" id="CP102780">
    <property type="protein sequence ID" value="UVA79570.1"/>
    <property type="molecule type" value="Genomic_DNA"/>
</dbReference>
<proteinExistence type="predicted"/>
<dbReference type="Gene3D" id="3.30.870.10">
    <property type="entry name" value="Endonuclease Chain A"/>
    <property type="match status" value="1"/>
</dbReference>
<dbReference type="RefSeq" id="WP_257958960.1">
    <property type="nucleotide sequence ID" value="NZ_CP102780.1"/>
</dbReference>
<dbReference type="Proteomes" id="UP001058980">
    <property type="component" value="Chromosome"/>
</dbReference>